<evidence type="ECO:0000256" key="1">
    <source>
        <dbReference type="SAM" id="Phobius"/>
    </source>
</evidence>
<feature type="transmembrane region" description="Helical" evidence="1">
    <location>
        <begin position="12"/>
        <end position="29"/>
    </location>
</feature>
<dbReference type="Proteomes" id="UP000308330">
    <property type="component" value="Unassembled WGS sequence"/>
</dbReference>
<accession>A0ABY2SSV9</accession>
<sequence length="99" mass="11564">MEFVTELATSQVVWAILCILLTVAVIREMRIENVKRETKIIDLYEDYRKESKIREQQLISHLERSNESQEQTISALQSINSTLAKLEGRVDNIERICNK</sequence>
<reference evidence="2 3" key="1">
    <citation type="submission" date="2019-04" db="EMBL/GenBank/DDBJ databases">
        <title>Lysinibacillus genome sequencing.</title>
        <authorList>
            <person name="Dunlap C."/>
        </authorList>
    </citation>
    <scope>NUCLEOTIDE SEQUENCE [LARGE SCALE GENOMIC DNA]</scope>
    <source>
        <strain evidence="2 3">KCTC 33042</strain>
    </source>
</reference>
<keyword evidence="1" id="KW-1133">Transmembrane helix</keyword>
<evidence type="ECO:0000313" key="3">
    <source>
        <dbReference type="Proteomes" id="UP000308330"/>
    </source>
</evidence>
<proteinExistence type="predicted"/>
<keyword evidence="1" id="KW-0812">Transmembrane</keyword>
<evidence type="ECO:0000313" key="2">
    <source>
        <dbReference type="EMBL" id="TKI44249.1"/>
    </source>
</evidence>
<protein>
    <submittedName>
        <fullName evidence="2">Uncharacterized protein</fullName>
    </submittedName>
</protein>
<keyword evidence="3" id="KW-1185">Reference proteome</keyword>
<name>A0ABY2SSV9_9BACI</name>
<organism evidence="2 3">
    <name type="scientific">Lysinibacillus tabacifolii</name>
    <dbReference type="NCBI Taxonomy" id="1173107"/>
    <lineage>
        <taxon>Bacteria</taxon>
        <taxon>Bacillati</taxon>
        <taxon>Bacillota</taxon>
        <taxon>Bacilli</taxon>
        <taxon>Bacillales</taxon>
        <taxon>Bacillaceae</taxon>
        <taxon>Lysinibacillus</taxon>
    </lineage>
</organism>
<keyword evidence="1" id="KW-0472">Membrane</keyword>
<gene>
    <name evidence="2" type="ORF">FC748_21630</name>
</gene>
<dbReference type="RefSeq" id="WP_108031358.1">
    <property type="nucleotide sequence ID" value="NZ_PYUE01000014.1"/>
</dbReference>
<comment type="caution">
    <text evidence="2">The sequence shown here is derived from an EMBL/GenBank/DDBJ whole genome shotgun (WGS) entry which is preliminary data.</text>
</comment>
<dbReference type="EMBL" id="SZPT01000014">
    <property type="protein sequence ID" value="TKI44249.1"/>
    <property type="molecule type" value="Genomic_DNA"/>
</dbReference>